<dbReference type="EMBL" id="WIWP01000032">
    <property type="protein sequence ID" value="MQT27415.1"/>
    <property type="molecule type" value="Genomic_DNA"/>
</dbReference>
<comment type="caution">
    <text evidence="7">The sequence shown here is derived from an EMBL/GenBank/DDBJ whole genome shotgun (WGS) entry which is preliminary data.</text>
</comment>
<dbReference type="Pfam" id="PF13545">
    <property type="entry name" value="HTH_Crp_2"/>
    <property type="match status" value="1"/>
</dbReference>
<dbReference type="Proteomes" id="UP000713985">
    <property type="component" value="Unassembled WGS sequence"/>
</dbReference>
<dbReference type="SUPFAM" id="SSF51206">
    <property type="entry name" value="cAMP-binding domain-like"/>
    <property type="match status" value="1"/>
</dbReference>
<dbReference type="RefSeq" id="WP_153381368.1">
    <property type="nucleotide sequence ID" value="NZ_CAXAOS010000017.1"/>
</dbReference>
<keyword evidence="12" id="KW-1185">Reference proteome</keyword>
<dbReference type="InterPro" id="IPR012318">
    <property type="entry name" value="HTH_CRP"/>
</dbReference>
<name>A0A6A7YQP9_9PSED</name>
<dbReference type="Gene3D" id="1.10.10.10">
    <property type="entry name" value="Winged helix-like DNA-binding domain superfamily/Winged helix DNA-binding domain"/>
    <property type="match status" value="1"/>
</dbReference>
<dbReference type="GO" id="GO:0003677">
    <property type="term" value="F:DNA binding"/>
    <property type="evidence" value="ECO:0007669"/>
    <property type="project" value="UniProtKB-KW"/>
</dbReference>
<keyword evidence="2" id="KW-0238">DNA-binding</keyword>
<sequence length="236" mass="26137">MTYVKLTDHQSAQALAVMCRFLGLEGLQAVLGEALLKGASYCALDEQHMVFSQGQPGDYFYLILGGRVDTLRLSAEGEEHIIHHVVAGQLLAPIVMFMKDGRYPVSCRTAEPTQLCRMSRASLHKTCLSHPQLAMQMLELAGRALNTRIDEMDNLVGRNAAERLANYLLRLQPQASSGLIHLPLNQRQLATKLGVRAETLNRLLADWQRQGLVVGQRRDWTIPDRGALSGVANRVA</sequence>
<evidence type="ECO:0000313" key="11">
    <source>
        <dbReference type="Proteomes" id="UP000443000"/>
    </source>
</evidence>
<evidence type="ECO:0000256" key="1">
    <source>
        <dbReference type="ARBA" id="ARBA00023015"/>
    </source>
</evidence>
<evidence type="ECO:0000313" key="9">
    <source>
        <dbReference type="EMBL" id="MQU28533.1"/>
    </source>
</evidence>
<accession>A0A6A7YQP9</accession>
<dbReference type="EMBL" id="WIWC01000002">
    <property type="protein sequence ID" value="MQT78773.1"/>
    <property type="molecule type" value="Genomic_DNA"/>
</dbReference>
<dbReference type="SMART" id="SM00419">
    <property type="entry name" value="HTH_CRP"/>
    <property type="match status" value="1"/>
</dbReference>
<dbReference type="InterPro" id="IPR036390">
    <property type="entry name" value="WH_DNA-bd_sf"/>
</dbReference>
<evidence type="ECO:0000313" key="12">
    <source>
        <dbReference type="Proteomes" id="UP000713985"/>
    </source>
</evidence>
<dbReference type="PROSITE" id="PS50042">
    <property type="entry name" value="CNMP_BINDING_3"/>
    <property type="match status" value="1"/>
</dbReference>
<dbReference type="SMART" id="SM00100">
    <property type="entry name" value="cNMP"/>
    <property type="match status" value="1"/>
</dbReference>
<dbReference type="Gene3D" id="2.60.120.10">
    <property type="entry name" value="Jelly Rolls"/>
    <property type="match status" value="1"/>
</dbReference>
<dbReference type="AlphaFoldDB" id="A0A6A7YQP9"/>
<dbReference type="Proteomes" id="UP000443000">
    <property type="component" value="Unassembled WGS sequence"/>
</dbReference>
<reference evidence="10 11" key="1">
    <citation type="submission" date="2019-10" db="EMBL/GenBank/DDBJ databases">
        <title>Evaluation of single-gene subtyping targets for Pseudomonas.</title>
        <authorList>
            <person name="Reichler S.J."/>
            <person name="Orsi R.H."/>
            <person name="Wiedmann M."/>
            <person name="Martin N.H."/>
            <person name="Murphy S.I."/>
        </authorList>
    </citation>
    <scope>NUCLEOTIDE SEQUENCE</scope>
    <source>
        <strain evidence="6 12">FSL R10-0802</strain>
        <strain evidence="8 11">FSL R10-1594</strain>
        <strain evidence="9 10">FSL R10-1984</strain>
        <strain evidence="7">FSL R10-2339</strain>
    </source>
</reference>
<dbReference type="PANTHER" id="PTHR24567">
    <property type="entry name" value="CRP FAMILY TRANSCRIPTIONAL REGULATORY PROTEIN"/>
    <property type="match status" value="1"/>
</dbReference>
<dbReference type="InterPro" id="IPR000595">
    <property type="entry name" value="cNMP-bd_dom"/>
</dbReference>
<dbReference type="GO" id="GO:0005829">
    <property type="term" value="C:cytosol"/>
    <property type="evidence" value="ECO:0007669"/>
    <property type="project" value="TreeGrafter"/>
</dbReference>
<organism evidence="7">
    <name type="scientific">Pseudomonas helleri</name>
    <dbReference type="NCBI Taxonomy" id="1608996"/>
    <lineage>
        <taxon>Bacteria</taxon>
        <taxon>Pseudomonadati</taxon>
        <taxon>Pseudomonadota</taxon>
        <taxon>Gammaproteobacteria</taxon>
        <taxon>Pseudomonadales</taxon>
        <taxon>Pseudomonadaceae</taxon>
        <taxon>Pseudomonas</taxon>
    </lineage>
</organism>
<dbReference type="EMBL" id="WIVT01000001">
    <property type="protein sequence ID" value="MQU14889.1"/>
    <property type="molecule type" value="Genomic_DNA"/>
</dbReference>
<proteinExistence type="predicted"/>
<keyword evidence="3" id="KW-0804">Transcription</keyword>
<evidence type="ECO:0000256" key="3">
    <source>
        <dbReference type="ARBA" id="ARBA00023163"/>
    </source>
</evidence>
<dbReference type="GO" id="GO:0003700">
    <property type="term" value="F:DNA-binding transcription factor activity"/>
    <property type="evidence" value="ECO:0007669"/>
    <property type="project" value="TreeGrafter"/>
</dbReference>
<feature type="domain" description="Cyclic nucleotide-binding" evidence="4">
    <location>
        <begin position="36"/>
        <end position="125"/>
    </location>
</feature>
<dbReference type="OrthoDB" id="190787at2"/>
<dbReference type="Proteomes" id="UP000437970">
    <property type="component" value="Unassembled WGS sequence"/>
</dbReference>
<dbReference type="CDD" id="cd00038">
    <property type="entry name" value="CAP_ED"/>
    <property type="match status" value="1"/>
</dbReference>
<evidence type="ECO:0000259" key="5">
    <source>
        <dbReference type="PROSITE" id="PS51063"/>
    </source>
</evidence>
<dbReference type="PANTHER" id="PTHR24567:SF26">
    <property type="entry name" value="REGULATORY PROTEIN YEIL"/>
    <property type="match status" value="1"/>
</dbReference>
<evidence type="ECO:0000259" key="4">
    <source>
        <dbReference type="PROSITE" id="PS50042"/>
    </source>
</evidence>
<dbReference type="SUPFAM" id="SSF46785">
    <property type="entry name" value="Winged helix' DNA-binding domain"/>
    <property type="match status" value="1"/>
</dbReference>
<evidence type="ECO:0000313" key="10">
    <source>
        <dbReference type="Proteomes" id="UP000437970"/>
    </source>
</evidence>
<dbReference type="EMBL" id="WIVW01000034">
    <property type="protein sequence ID" value="MQU28533.1"/>
    <property type="molecule type" value="Genomic_DNA"/>
</dbReference>
<feature type="domain" description="HTH crp-type" evidence="5">
    <location>
        <begin position="158"/>
        <end position="226"/>
    </location>
</feature>
<evidence type="ECO:0000256" key="2">
    <source>
        <dbReference type="ARBA" id="ARBA00023125"/>
    </source>
</evidence>
<dbReference type="InterPro" id="IPR014710">
    <property type="entry name" value="RmlC-like_jellyroll"/>
</dbReference>
<dbReference type="InterPro" id="IPR050397">
    <property type="entry name" value="Env_Response_Regulators"/>
</dbReference>
<dbReference type="InterPro" id="IPR018490">
    <property type="entry name" value="cNMP-bd_dom_sf"/>
</dbReference>
<keyword evidence="1" id="KW-0805">Transcription regulation</keyword>
<evidence type="ECO:0000313" key="6">
    <source>
        <dbReference type="EMBL" id="MQT27415.1"/>
    </source>
</evidence>
<dbReference type="InterPro" id="IPR036388">
    <property type="entry name" value="WH-like_DNA-bd_sf"/>
</dbReference>
<gene>
    <name evidence="8" type="ORF">GHN41_00315</name>
    <name evidence="7" type="ORF">GHN86_01625</name>
    <name evidence="6" type="ORF">GHN94_16470</name>
    <name evidence="9" type="ORF">GHO29_18820</name>
</gene>
<evidence type="ECO:0000313" key="7">
    <source>
        <dbReference type="EMBL" id="MQT78773.1"/>
    </source>
</evidence>
<dbReference type="Pfam" id="PF00027">
    <property type="entry name" value="cNMP_binding"/>
    <property type="match status" value="1"/>
</dbReference>
<protein>
    <submittedName>
        <fullName evidence="7">Helix-turn-helix domain-containing protein</fullName>
    </submittedName>
</protein>
<evidence type="ECO:0000313" key="8">
    <source>
        <dbReference type="EMBL" id="MQU14889.1"/>
    </source>
</evidence>
<dbReference type="PROSITE" id="PS51063">
    <property type="entry name" value="HTH_CRP_2"/>
    <property type="match status" value="1"/>
</dbReference>